<feature type="non-terminal residue" evidence="1">
    <location>
        <position position="1"/>
    </location>
</feature>
<comment type="caution">
    <text evidence="1">The sequence shown here is derived from an EMBL/GenBank/DDBJ whole genome shotgun (WGS) entry which is preliminary data.</text>
</comment>
<sequence>RGVKLGSGTGLLSDLTTRGVRPYHARREALLKMKIVL</sequence>
<dbReference type="Proteomes" id="UP000236291">
    <property type="component" value="Unassembled WGS sequence"/>
</dbReference>
<evidence type="ECO:0000313" key="2">
    <source>
        <dbReference type="Proteomes" id="UP000236291"/>
    </source>
</evidence>
<dbReference type="AlphaFoldDB" id="A0A2K3KTG5"/>
<evidence type="ECO:0000313" key="1">
    <source>
        <dbReference type="EMBL" id="PNX69582.1"/>
    </source>
</evidence>
<gene>
    <name evidence="1" type="ORF">L195_g064498</name>
</gene>
<organism evidence="1 2">
    <name type="scientific">Trifolium pratense</name>
    <name type="common">Red clover</name>
    <dbReference type="NCBI Taxonomy" id="57577"/>
    <lineage>
        <taxon>Eukaryota</taxon>
        <taxon>Viridiplantae</taxon>
        <taxon>Streptophyta</taxon>
        <taxon>Embryophyta</taxon>
        <taxon>Tracheophyta</taxon>
        <taxon>Spermatophyta</taxon>
        <taxon>Magnoliopsida</taxon>
        <taxon>eudicotyledons</taxon>
        <taxon>Gunneridae</taxon>
        <taxon>Pentapetalae</taxon>
        <taxon>rosids</taxon>
        <taxon>fabids</taxon>
        <taxon>Fabales</taxon>
        <taxon>Fabaceae</taxon>
        <taxon>Papilionoideae</taxon>
        <taxon>50 kb inversion clade</taxon>
        <taxon>NPAAA clade</taxon>
        <taxon>Hologalegina</taxon>
        <taxon>IRL clade</taxon>
        <taxon>Trifolieae</taxon>
        <taxon>Trifolium</taxon>
    </lineage>
</organism>
<reference evidence="1 2" key="1">
    <citation type="journal article" date="2014" name="Am. J. Bot.">
        <title>Genome assembly and annotation for red clover (Trifolium pratense; Fabaceae).</title>
        <authorList>
            <person name="Istvanek J."/>
            <person name="Jaros M."/>
            <person name="Krenek A."/>
            <person name="Repkova J."/>
        </authorList>
    </citation>
    <scope>NUCLEOTIDE SEQUENCE [LARGE SCALE GENOMIC DNA]</scope>
    <source>
        <strain evidence="2">cv. Tatra</strain>
        <tissue evidence="1">Young leaves</tissue>
    </source>
</reference>
<name>A0A2K3KTG5_TRIPR</name>
<accession>A0A2K3KTG5</accession>
<reference evidence="1 2" key="2">
    <citation type="journal article" date="2017" name="Front. Plant Sci.">
        <title>Gene Classification and Mining of Molecular Markers Useful in Red Clover (Trifolium pratense) Breeding.</title>
        <authorList>
            <person name="Istvanek J."/>
            <person name="Dluhosova J."/>
            <person name="Dluhos P."/>
            <person name="Patkova L."/>
            <person name="Nedelnik J."/>
            <person name="Repkova J."/>
        </authorList>
    </citation>
    <scope>NUCLEOTIDE SEQUENCE [LARGE SCALE GENOMIC DNA]</scope>
    <source>
        <strain evidence="2">cv. Tatra</strain>
        <tissue evidence="1">Young leaves</tissue>
    </source>
</reference>
<proteinExistence type="predicted"/>
<dbReference type="EMBL" id="ASHM01252809">
    <property type="protein sequence ID" value="PNX69582.1"/>
    <property type="molecule type" value="Genomic_DNA"/>
</dbReference>
<protein>
    <submittedName>
        <fullName evidence="1">Uncharacterized protein</fullName>
    </submittedName>
</protein>